<dbReference type="SUPFAM" id="SSF48452">
    <property type="entry name" value="TPR-like"/>
    <property type="match status" value="1"/>
</dbReference>
<evidence type="ECO:0000313" key="1">
    <source>
        <dbReference type="EMBL" id="MBM3331289.1"/>
    </source>
</evidence>
<organism evidence="1 2">
    <name type="scientific">candidate division WOR-3 bacterium</name>
    <dbReference type="NCBI Taxonomy" id="2052148"/>
    <lineage>
        <taxon>Bacteria</taxon>
        <taxon>Bacteria division WOR-3</taxon>
    </lineage>
</organism>
<dbReference type="InterPro" id="IPR011990">
    <property type="entry name" value="TPR-like_helical_dom_sf"/>
</dbReference>
<dbReference type="AlphaFoldDB" id="A0A938BT10"/>
<sequence length="319" mass="33893">MTLLLFLLLQSANPSLPAQPDTAAQAESPPAVAQSAICNLKSEVALGDSLLKHGFYTEAAQQYRRSLWLTDSFDDSAGLPYLKLGLSLAGANQLFLASEELRAAGRLQPGLSAPAQTALAGYYAHNRRYDLASFEVSDLLVFTRDSARRASLNSAMGWLRLQDGDVASAAASYELAGRPDVASALRLAKAVPQRSSTLAAVLSSVIPGLGEVYAGRPAPGLLAFAVSAGSLAWAVTAARSDDWVSASVIVSVLFWRFYNGSRANAVAFADEYNMAARRHRIANLAPRIAEPDWFAGTDSLLGYKVRPDTAATDSVASLR</sequence>
<proteinExistence type="predicted"/>
<name>A0A938BT10_UNCW3</name>
<protein>
    <recommendedName>
        <fullName evidence="3">Tetratricopeptide repeat protein</fullName>
    </recommendedName>
</protein>
<dbReference type="EMBL" id="VGIR01000024">
    <property type="protein sequence ID" value="MBM3331289.1"/>
    <property type="molecule type" value="Genomic_DNA"/>
</dbReference>
<reference evidence="1" key="1">
    <citation type="submission" date="2019-03" db="EMBL/GenBank/DDBJ databases">
        <title>Lake Tanganyika Metagenome-Assembled Genomes (MAGs).</title>
        <authorList>
            <person name="Tran P."/>
        </authorList>
    </citation>
    <scope>NUCLEOTIDE SEQUENCE</scope>
    <source>
        <strain evidence="1">K_DeepCast_150m_m2_040</strain>
    </source>
</reference>
<evidence type="ECO:0008006" key="3">
    <source>
        <dbReference type="Google" id="ProtNLM"/>
    </source>
</evidence>
<dbReference type="Proteomes" id="UP000779900">
    <property type="component" value="Unassembled WGS sequence"/>
</dbReference>
<dbReference type="Gene3D" id="1.25.40.10">
    <property type="entry name" value="Tetratricopeptide repeat domain"/>
    <property type="match status" value="1"/>
</dbReference>
<evidence type="ECO:0000313" key="2">
    <source>
        <dbReference type="Proteomes" id="UP000779900"/>
    </source>
</evidence>
<accession>A0A938BT10</accession>
<gene>
    <name evidence="1" type="ORF">FJY68_05465</name>
</gene>
<comment type="caution">
    <text evidence="1">The sequence shown here is derived from an EMBL/GenBank/DDBJ whole genome shotgun (WGS) entry which is preliminary data.</text>
</comment>